<dbReference type="PANTHER" id="PTHR33481:SF1">
    <property type="entry name" value="ENDONUCLEASE_EXONUCLEASE_PHOSPHATASE DOMAIN-CONTAINING PROTEIN-RELATED"/>
    <property type="match status" value="1"/>
</dbReference>
<dbReference type="GO" id="GO:0003676">
    <property type="term" value="F:nucleic acid binding"/>
    <property type="evidence" value="ECO:0007669"/>
    <property type="project" value="InterPro"/>
</dbReference>
<dbReference type="CDD" id="cd09276">
    <property type="entry name" value="Rnase_HI_RT_non_LTR"/>
    <property type="match status" value="1"/>
</dbReference>
<dbReference type="EMBL" id="VDEP01000270">
    <property type="protein sequence ID" value="KAA1117061.1"/>
    <property type="molecule type" value="Genomic_DNA"/>
</dbReference>
<dbReference type="InterPro" id="IPR000477">
    <property type="entry name" value="RT_dom"/>
</dbReference>
<proteinExistence type="predicted"/>
<dbReference type="Pfam" id="PF00075">
    <property type="entry name" value="RNase_H"/>
    <property type="match status" value="1"/>
</dbReference>
<dbReference type="SUPFAM" id="SSF56219">
    <property type="entry name" value="DNase I-like"/>
    <property type="match status" value="1"/>
</dbReference>
<dbReference type="OrthoDB" id="2507389at2759"/>
<dbReference type="Proteomes" id="UP000324748">
    <property type="component" value="Unassembled WGS sequence"/>
</dbReference>
<comment type="caution">
    <text evidence="5">The sequence shown here is derived from an EMBL/GenBank/DDBJ whole genome shotgun (WGS) entry which is preliminary data.</text>
</comment>
<name>A0A5B0QUU7_PUCGR</name>
<dbReference type="Gene3D" id="3.30.420.10">
    <property type="entry name" value="Ribonuclease H-like superfamily/Ribonuclease H"/>
    <property type="match status" value="1"/>
</dbReference>
<organism evidence="5 7">
    <name type="scientific">Puccinia graminis f. sp. tritici</name>
    <dbReference type="NCBI Taxonomy" id="56615"/>
    <lineage>
        <taxon>Eukaryota</taxon>
        <taxon>Fungi</taxon>
        <taxon>Dikarya</taxon>
        <taxon>Basidiomycota</taxon>
        <taxon>Pucciniomycotina</taxon>
        <taxon>Pucciniomycetes</taxon>
        <taxon>Pucciniales</taxon>
        <taxon>Pucciniaceae</taxon>
        <taxon>Puccinia</taxon>
    </lineage>
</organism>
<evidence type="ECO:0000313" key="5">
    <source>
        <dbReference type="EMBL" id="KAA1117061.1"/>
    </source>
</evidence>
<dbReference type="PROSITE" id="PS50879">
    <property type="entry name" value="RNASE_H_1"/>
    <property type="match status" value="1"/>
</dbReference>
<accession>A0A5B0QUU7</accession>
<evidence type="ECO:0008006" key="8">
    <source>
        <dbReference type="Google" id="ProtNLM"/>
    </source>
</evidence>
<evidence type="ECO:0000313" key="4">
    <source>
        <dbReference type="EMBL" id="KAA1109799.1"/>
    </source>
</evidence>
<evidence type="ECO:0000313" key="3">
    <source>
        <dbReference type="EMBL" id="KAA1070720.1"/>
    </source>
</evidence>
<dbReference type="PANTHER" id="PTHR33481">
    <property type="entry name" value="REVERSE TRANSCRIPTASE"/>
    <property type="match status" value="1"/>
</dbReference>
<reference evidence="6 7" key="1">
    <citation type="submission" date="2019-05" db="EMBL/GenBank/DDBJ databases">
        <title>Emergence of the Ug99 lineage of the wheat stem rust pathogen through somatic hybridization.</title>
        <authorList>
            <person name="Li F."/>
            <person name="Upadhyaya N.M."/>
            <person name="Sperschneider J."/>
            <person name="Matny O."/>
            <person name="Nguyen-Phuc H."/>
            <person name="Mago R."/>
            <person name="Raley C."/>
            <person name="Miller M.E."/>
            <person name="Silverstein K.A.T."/>
            <person name="Henningsen E."/>
            <person name="Hirsch C.D."/>
            <person name="Visser B."/>
            <person name="Pretorius Z.A."/>
            <person name="Steffenson B.J."/>
            <person name="Schwessinger B."/>
            <person name="Dodds P.N."/>
            <person name="Figueroa M."/>
        </authorList>
    </citation>
    <scope>NUCLEOTIDE SEQUENCE [LARGE SCALE GENOMIC DNA]</scope>
    <source>
        <strain evidence="3">21-0</strain>
        <strain evidence="5 7">Ug99</strain>
    </source>
</reference>
<dbReference type="InterPro" id="IPR036397">
    <property type="entry name" value="RNaseH_sf"/>
</dbReference>
<dbReference type="PROSITE" id="PS50878">
    <property type="entry name" value="RT_POL"/>
    <property type="match status" value="1"/>
</dbReference>
<dbReference type="EMBL" id="VSWC01000171">
    <property type="protein sequence ID" value="KAA1070720.1"/>
    <property type="molecule type" value="Genomic_DNA"/>
</dbReference>
<evidence type="ECO:0000313" key="7">
    <source>
        <dbReference type="Proteomes" id="UP000325313"/>
    </source>
</evidence>
<dbReference type="Proteomes" id="UP000325313">
    <property type="component" value="Unassembled WGS sequence"/>
</dbReference>
<sequence>MIGTTIVTPDCLSRNQHPSNPNLSQSPAPSVDSLDVLCQDIEASENVSSFDSNSLSIFQLNCHVSKSVTLSVLNSSFSFDFLLLQEPWINPIDFCPPQHQAWRAFAAYEHSPTRWNERHKAVIYAKRSIPSEAIRLLEGGSQNVVGVEVTQSGKVFSLLNIYNPPSSFSSLDELNNWLTLFYSRQRSLIISMDANLHHRHWNPPGVRKTEPEARTLLSSLSSFGFRVASPKHIPTFYSKKGKGSTIDLVWANYLGSKLIKFISVSDKNFGSDHQALLIQLSIGRPAPTYHWRYPSWSKLDSTKLNKASAKLSRLTFDSPTDPNVQAEQLTSFLQRTQQDLGQRVRSNQAKVKPWWCRQTLDPVLKTRNRARRWMHLAKSPEAIECYRQWNSYFLSLVASLKQRSWRRLLEDPAEGDLYRVLRFSSKSAGGEVLPLKDPEGSVVHDKHKQAELLFKGTSITNAPIDLSDIPPNQSIRFVSYPPVTNEEVRSALRRISPKKAPGVDGLANELLKSFSEPLSAHLSLLYNNILKSSTFPVSWKVAVTVIIRKHGKPDYTSPTAYRPIALLSTMSKLFELLLARRLTAWAEDSGVLAEGHFGGRKGSGTEDALFALEHWVKAKWKEGKVVAGLFLDVKSAYPSVHPARLIQYLFELKCPTYLVLIIEDFLRDRSTTIRLDDFVSEALPITIGLPQGSPLSVILYILYNNSLLNQFFSTSLDSVSIGYVDDVVHLVADRSAETAKKRLTEEGCRSLKWGASHGAIFDQAKAQFLWLTKRKMPDGDFLFGDQRLKPATEVKWLGVWLDSKLLFNRNFRVLEEKAHKTINQLKIFGSSRWGAKEADRVKLIRSVLFPRILYGAALWATKPNKGKVAALAAKINRLAGIFTLGVFKATSSSFIQNRSAAPDFLDEVIRTSFSFFFRKLVTIKPNSVIRSFILRSRSDSMAPFADSARNGLATEQLHQAMGMKPEKIHLFFDFGGAAARVLETLHLGMSKEEALISVKSIVSFYDADPRAVVIFSDGSFHPEKGGAGAAVCPTRNVFSSLSLGGNPLVSNHESEAAGVLAAIGLAKILTRDADTHSILILVDNQGVLKRLHEPLAPKPGQYLFGQINLAISLLPDHLKVIFAWCPGHKDIIGNEMADWLAKDALESPSTQHLEVGSNCKKVHRQALSSSSPKLPPPSNLPIVSSSLINQLASGHCALKSYLFKICRTFDPLCPSCGARETVFHFMNFCPTIRGTRVSLRRHLRALRIHFRASRLDLVLNNRKAEVALSKFIQDSNRFPDHFLQ</sequence>
<evidence type="ECO:0000259" key="1">
    <source>
        <dbReference type="PROSITE" id="PS50878"/>
    </source>
</evidence>
<dbReference type="InterPro" id="IPR036691">
    <property type="entry name" value="Endo/exonu/phosph_ase_sf"/>
</dbReference>
<dbReference type="SUPFAM" id="SSF53098">
    <property type="entry name" value="Ribonuclease H-like"/>
    <property type="match status" value="1"/>
</dbReference>
<dbReference type="InterPro" id="IPR002156">
    <property type="entry name" value="RNaseH_domain"/>
</dbReference>
<dbReference type="CDD" id="cd01650">
    <property type="entry name" value="RT_nLTR_like"/>
    <property type="match status" value="1"/>
</dbReference>
<feature type="domain" description="RNase H type-1" evidence="2">
    <location>
        <begin position="1008"/>
        <end position="1146"/>
    </location>
</feature>
<dbReference type="InterPro" id="IPR012337">
    <property type="entry name" value="RNaseH-like_sf"/>
</dbReference>
<feature type="domain" description="Reverse transcriptase" evidence="1">
    <location>
        <begin position="528"/>
        <end position="801"/>
    </location>
</feature>
<gene>
    <name evidence="3" type="ORF">PGT21_050110</name>
    <name evidence="5" type="ORF">PGTUg99_050121</name>
    <name evidence="4" type="ORF">PGTUg99_050172</name>
</gene>
<dbReference type="Gene3D" id="3.60.10.10">
    <property type="entry name" value="Endonuclease/exonuclease/phosphatase"/>
    <property type="match status" value="1"/>
</dbReference>
<evidence type="ECO:0000313" key="6">
    <source>
        <dbReference type="Proteomes" id="UP000324748"/>
    </source>
</evidence>
<keyword evidence="6" id="KW-1185">Reference proteome</keyword>
<dbReference type="SUPFAM" id="SSF56672">
    <property type="entry name" value="DNA/RNA polymerases"/>
    <property type="match status" value="1"/>
</dbReference>
<dbReference type="GO" id="GO:0004523">
    <property type="term" value="F:RNA-DNA hybrid ribonuclease activity"/>
    <property type="evidence" value="ECO:0007669"/>
    <property type="project" value="InterPro"/>
</dbReference>
<dbReference type="EMBL" id="VDEP01000304">
    <property type="protein sequence ID" value="KAA1109799.1"/>
    <property type="molecule type" value="Genomic_DNA"/>
</dbReference>
<evidence type="ECO:0000259" key="2">
    <source>
        <dbReference type="PROSITE" id="PS50879"/>
    </source>
</evidence>
<protein>
    <recommendedName>
        <fullName evidence="8">RNA-directed DNA polymerase from mobile element jockey</fullName>
    </recommendedName>
</protein>
<dbReference type="InterPro" id="IPR043502">
    <property type="entry name" value="DNA/RNA_pol_sf"/>
</dbReference>
<dbReference type="Pfam" id="PF14529">
    <property type="entry name" value="Exo_endo_phos_2"/>
    <property type="match status" value="1"/>
</dbReference>
<dbReference type="Pfam" id="PF00078">
    <property type="entry name" value="RVT_1"/>
    <property type="match status" value="1"/>
</dbReference>
<dbReference type="InterPro" id="IPR005135">
    <property type="entry name" value="Endo/exonuclease/phosphatase"/>
</dbReference>